<dbReference type="InterPro" id="IPR031682">
    <property type="entry name" value="EsaE"/>
</dbReference>
<organism evidence="1 2">
    <name type="scientific">Breznakia blatticola</name>
    <dbReference type="NCBI Taxonomy" id="1754012"/>
    <lineage>
        <taxon>Bacteria</taxon>
        <taxon>Bacillati</taxon>
        <taxon>Bacillota</taxon>
        <taxon>Erysipelotrichia</taxon>
        <taxon>Erysipelotrichales</taxon>
        <taxon>Erysipelotrichaceae</taxon>
        <taxon>Breznakia</taxon>
    </lineage>
</organism>
<proteinExistence type="predicted"/>
<name>A0A4R7ZG09_9FIRM</name>
<dbReference type="RefSeq" id="WP_134170032.1">
    <property type="nucleotide sequence ID" value="NZ_SODD01000026.1"/>
</dbReference>
<reference evidence="1 2" key="1">
    <citation type="submission" date="2019-03" db="EMBL/GenBank/DDBJ databases">
        <title>Genomic Encyclopedia of Type Strains, Phase IV (KMG-IV): sequencing the most valuable type-strain genomes for metagenomic binning, comparative biology and taxonomic classification.</title>
        <authorList>
            <person name="Goeker M."/>
        </authorList>
    </citation>
    <scope>NUCLEOTIDE SEQUENCE [LARGE SCALE GENOMIC DNA]</scope>
    <source>
        <strain evidence="1 2">DSM 28867</strain>
    </source>
</reference>
<evidence type="ECO:0000313" key="1">
    <source>
        <dbReference type="EMBL" id="TDW16242.1"/>
    </source>
</evidence>
<accession>A0A4R7ZG09</accession>
<dbReference type="AlphaFoldDB" id="A0A4R7ZG09"/>
<protein>
    <submittedName>
        <fullName evidence="1">Uncharacterized protein DUF5081</fullName>
    </submittedName>
</protein>
<dbReference type="Pfam" id="PF16887">
    <property type="entry name" value="DUF5081"/>
    <property type="match status" value="1"/>
</dbReference>
<sequence length="217" mass="25605">MIALNTNEILALNGLLDSEAIHGIKLPTVPQEQEEAVTKEVIESLTEKEFFIDGKMSDKLFAITQLLEEYKTSERYVFINQMRIGLKDEDEVTFLEINEDETIYLGRIQRVNIVKQIVGNSEFLKKEQKTRYFGNEEKDCSFDEYTEYVNSKNDEWKDMIVIQVYQEEQLQNFYTYYMSDNEGYCYNHLRKTSKEKGPKDIRQDLIDILEVVGDRNE</sequence>
<keyword evidence="2" id="KW-1185">Reference proteome</keyword>
<evidence type="ECO:0000313" key="2">
    <source>
        <dbReference type="Proteomes" id="UP000294743"/>
    </source>
</evidence>
<gene>
    <name evidence="1" type="ORF">EDD63_1266</name>
</gene>
<dbReference type="Proteomes" id="UP000294743">
    <property type="component" value="Unassembled WGS sequence"/>
</dbReference>
<comment type="caution">
    <text evidence="1">The sequence shown here is derived from an EMBL/GenBank/DDBJ whole genome shotgun (WGS) entry which is preliminary data.</text>
</comment>
<dbReference type="EMBL" id="SODD01000026">
    <property type="protein sequence ID" value="TDW16242.1"/>
    <property type="molecule type" value="Genomic_DNA"/>
</dbReference>